<gene>
    <name evidence="1" type="ordered locus">MHF_0621</name>
</gene>
<reference key="2">
    <citation type="submission" date="2011-05" db="EMBL/GenBank/DDBJ databases">
        <title>The Genome of Mycoplasma haemofelis Strain Ohio2, a pathogenic hemoplasma of the cat.</title>
        <authorList>
            <person name="Santos A.P."/>
            <person name="Guimaraes A.M.S."/>
            <person name="SanMiguel P.J."/>
            <person name="Martin S.W."/>
            <person name="Messick J.B."/>
        </authorList>
    </citation>
    <scope>NUCLEOTIDE SEQUENCE</scope>
    <source>
        <strain>Ohio2</strain>
    </source>
</reference>
<sequence length="203" mass="21859">MSLPAKLGAATLATGGTATAGYYAASYLSSQEDKSYRSKFLPAFLLDSSSKDDAYWNKRLASLKQDAGASGDLASLKNKEVNDLKKWCKDSLSKPFEEGKLFKDIDTYCTFKVLDKLGSNAISSETADADSKWQNAFTALGNITENIDTELDGVKKTTNSGNDNATNKAVKGWCTKMYSKTYLGESDKLFGIAKKVCVSSGGT</sequence>
<dbReference type="KEGG" id="mhf:MHF_0621"/>
<reference evidence="1 2" key="1">
    <citation type="journal article" date="2011" name="J. Bacteriol.">
        <title>Complete genome sequences of two hemotropic Mycoplasmas, Mycoplasma haemofelis strain Ohio2 and Mycoplasma suis strain Illinois.</title>
        <authorList>
            <person name="Messick J.B."/>
            <person name="Santos A.P."/>
            <person name="Guimaraes A.M."/>
        </authorList>
    </citation>
    <scope>NUCLEOTIDE SEQUENCE [LARGE SCALE GENOMIC DNA]</scope>
    <source>
        <strain evidence="1 2">Ohio2</strain>
    </source>
</reference>
<organism evidence="1 2">
    <name type="scientific">Mycoplasma haemofelis (strain Ohio2)</name>
    <dbReference type="NCBI Taxonomy" id="859194"/>
    <lineage>
        <taxon>Bacteria</taxon>
        <taxon>Bacillati</taxon>
        <taxon>Mycoplasmatota</taxon>
        <taxon>Mollicutes</taxon>
        <taxon>Mycoplasmataceae</taxon>
        <taxon>Mycoplasma</taxon>
    </lineage>
</organism>
<dbReference type="HOGENOM" id="CLU_087258_1_0_14"/>
<dbReference type="AlphaFoldDB" id="F6FI45"/>
<dbReference type="EMBL" id="CP002808">
    <property type="protein sequence ID" value="AEG72893.1"/>
    <property type="molecule type" value="Genomic_DNA"/>
</dbReference>
<evidence type="ECO:0000313" key="1">
    <source>
        <dbReference type="EMBL" id="AEG72893.1"/>
    </source>
</evidence>
<evidence type="ECO:0000313" key="2">
    <source>
        <dbReference type="Proteomes" id="UP000007952"/>
    </source>
</evidence>
<dbReference type="Proteomes" id="UP000007952">
    <property type="component" value="Chromosome"/>
</dbReference>
<accession>F6FI45</accession>
<dbReference type="STRING" id="859194.MHF_0621"/>
<name>F6FI45_MYCHI</name>
<protein>
    <submittedName>
        <fullName evidence="1">Uncharacterized protein</fullName>
    </submittedName>
</protein>
<proteinExistence type="predicted"/>
<dbReference type="BioCyc" id="MHAE859194:G1GR7-612-MONOMER"/>